<keyword evidence="1" id="KW-0472">Membrane</keyword>
<dbReference type="PROSITE" id="PS51257">
    <property type="entry name" value="PROKAR_LIPOPROTEIN"/>
    <property type="match status" value="1"/>
</dbReference>
<dbReference type="EMBL" id="LDRC01000004">
    <property type="protein sequence ID" value="KTR54240.1"/>
    <property type="molecule type" value="Genomic_DNA"/>
</dbReference>
<protein>
    <submittedName>
        <fullName evidence="2">Uncharacterized protein</fullName>
    </submittedName>
</protein>
<feature type="transmembrane region" description="Helical" evidence="1">
    <location>
        <begin position="41"/>
        <end position="62"/>
    </location>
</feature>
<dbReference type="AlphaFoldDB" id="A0A147DUN1"/>
<organism evidence="2 3">
    <name type="scientific">Curtobacterium oceanosedimentum</name>
    <dbReference type="NCBI Taxonomy" id="465820"/>
    <lineage>
        <taxon>Bacteria</taxon>
        <taxon>Bacillati</taxon>
        <taxon>Actinomycetota</taxon>
        <taxon>Actinomycetes</taxon>
        <taxon>Micrococcales</taxon>
        <taxon>Microbacteriaceae</taxon>
        <taxon>Curtobacterium</taxon>
    </lineage>
</organism>
<sequence>MKAEVRVKYPVLLIQSITAFVLGVACLVLGLGAGFSGSDGLLFLIVCIVLLVVGVLAFAHWLRKVRA</sequence>
<dbReference type="Proteomes" id="UP000072763">
    <property type="component" value="Unassembled WGS sequence"/>
</dbReference>
<dbReference type="PATRIC" id="fig|465820.4.peg.1773"/>
<accession>A0A147DUN1</accession>
<reference evidence="2 3" key="1">
    <citation type="journal article" date="2016" name="Front. Microbiol.">
        <title>Genomic Resource of Rice Seed Associated Bacteria.</title>
        <authorList>
            <person name="Midha S."/>
            <person name="Bansal K."/>
            <person name="Sharma S."/>
            <person name="Kumar N."/>
            <person name="Patil P.P."/>
            <person name="Chaudhry V."/>
            <person name="Patil P.B."/>
        </authorList>
    </citation>
    <scope>NUCLEOTIDE SEQUENCE [LARGE SCALE GENOMIC DNA]</scope>
    <source>
        <strain evidence="2 3">NS359</strain>
    </source>
</reference>
<comment type="caution">
    <text evidence="2">The sequence shown here is derived from an EMBL/GenBank/DDBJ whole genome shotgun (WGS) entry which is preliminary data.</text>
</comment>
<evidence type="ECO:0000256" key="1">
    <source>
        <dbReference type="SAM" id="Phobius"/>
    </source>
</evidence>
<evidence type="ECO:0000313" key="2">
    <source>
        <dbReference type="EMBL" id="KTR54240.1"/>
    </source>
</evidence>
<evidence type="ECO:0000313" key="3">
    <source>
        <dbReference type="Proteomes" id="UP000072763"/>
    </source>
</evidence>
<gene>
    <name evidence="2" type="ORF">NS359_00640</name>
</gene>
<proteinExistence type="predicted"/>
<feature type="transmembrane region" description="Helical" evidence="1">
    <location>
        <begin position="12"/>
        <end position="35"/>
    </location>
</feature>
<keyword evidence="1" id="KW-0812">Transmembrane</keyword>
<name>A0A147DUN1_9MICO</name>
<keyword evidence="1" id="KW-1133">Transmembrane helix</keyword>